<dbReference type="Proteomes" id="UP001255185">
    <property type="component" value="Unassembled WGS sequence"/>
</dbReference>
<evidence type="ECO:0008006" key="3">
    <source>
        <dbReference type="Google" id="ProtNLM"/>
    </source>
</evidence>
<gene>
    <name evidence="1" type="ORF">J2X31_000447</name>
</gene>
<comment type="caution">
    <text evidence="1">The sequence shown here is derived from an EMBL/GenBank/DDBJ whole genome shotgun (WGS) entry which is preliminary data.</text>
</comment>
<proteinExistence type="predicted"/>
<dbReference type="Pfam" id="PF13715">
    <property type="entry name" value="CarbopepD_reg_2"/>
    <property type="match status" value="1"/>
</dbReference>
<evidence type="ECO:0000313" key="1">
    <source>
        <dbReference type="EMBL" id="MDR6966454.1"/>
    </source>
</evidence>
<dbReference type="InterPro" id="IPR008969">
    <property type="entry name" value="CarboxyPept-like_regulatory"/>
</dbReference>
<keyword evidence="2" id="KW-1185">Reference proteome</keyword>
<dbReference type="EMBL" id="JAVDVI010000001">
    <property type="protein sequence ID" value="MDR6966454.1"/>
    <property type="molecule type" value="Genomic_DNA"/>
</dbReference>
<dbReference type="SUPFAM" id="SSF49464">
    <property type="entry name" value="Carboxypeptidase regulatory domain-like"/>
    <property type="match status" value="1"/>
</dbReference>
<evidence type="ECO:0000313" key="2">
    <source>
        <dbReference type="Proteomes" id="UP001255185"/>
    </source>
</evidence>
<dbReference type="RefSeq" id="WP_310024050.1">
    <property type="nucleotide sequence ID" value="NZ_JAVDVI010000001.1"/>
</dbReference>
<name>A0ABU1TKE1_9FLAO</name>
<protein>
    <recommendedName>
        <fullName evidence="3">Carboxypeptidase-like regulatory domain-containing protein</fullName>
    </recommendedName>
</protein>
<organism evidence="1 2">
    <name type="scientific">Flavobacterium arsenatis</name>
    <dbReference type="NCBI Taxonomy" id="1484332"/>
    <lineage>
        <taxon>Bacteria</taxon>
        <taxon>Pseudomonadati</taxon>
        <taxon>Bacteroidota</taxon>
        <taxon>Flavobacteriia</taxon>
        <taxon>Flavobacteriales</taxon>
        <taxon>Flavobacteriaceae</taxon>
        <taxon>Flavobacterium</taxon>
    </lineage>
</organism>
<reference evidence="1 2" key="1">
    <citation type="submission" date="2023-07" db="EMBL/GenBank/DDBJ databases">
        <title>Sorghum-associated microbial communities from plants grown in Nebraska, USA.</title>
        <authorList>
            <person name="Schachtman D."/>
        </authorList>
    </citation>
    <scope>NUCLEOTIDE SEQUENCE [LARGE SCALE GENOMIC DNA]</scope>
    <source>
        <strain evidence="1 2">3773</strain>
    </source>
</reference>
<accession>A0ABU1TKE1</accession>
<sequence>MKNSTLTIVLLFISQLFFAQQLPREILHGQIIADSISVEGITITNKTTNRYSVSDNEGNFSLYAREKDTLVFSSMNYSSKSVVLNSSDLKMKVLKIKLESHITELDEVVIDPNSLTGDLDKDSKNIKVTQIDPKINMKDALATQYEADGITAVYNKAMEGPGAIAPLFQPDLIKIVKMFGLFKDKKEDKKIAYTSTKIFPEAVQEKLPESFFLDTLKLKKDQIGLFLAYCENDSRAQGLLYANKEFELVDFLISKKPEYIKSLEKK</sequence>